<feature type="transmembrane region" description="Helical" evidence="5">
    <location>
        <begin position="72"/>
        <end position="88"/>
    </location>
</feature>
<keyword evidence="2 5" id="KW-0812">Transmembrane</keyword>
<gene>
    <name evidence="7" type="ORF">KW502_04400</name>
</gene>
<evidence type="ECO:0000256" key="2">
    <source>
        <dbReference type="ARBA" id="ARBA00022692"/>
    </source>
</evidence>
<accession>A0ABS6VZM4</accession>
<feature type="transmembrane region" description="Helical" evidence="5">
    <location>
        <begin position="159"/>
        <end position="181"/>
    </location>
</feature>
<feature type="signal peptide" evidence="6">
    <location>
        <begin position="1"/>
        <end position="26"/>
    </location>
</feature>
<organism evidence="7 8">
    <name type="scientific">Mesonia aestuariivivens</name>
    <dbReference type="NCBI Taxonomy" id="2796128"/>
    <lineage>
        <taxon>Bacteria</taxon>
        <taxon>Pseudomonadati</taxon>
        <taxon>Bacteroidota</taxon>
        <taxon>Flavobacteriia</taxon>
        <taxon>Flavobacteriales</taxon>
        <taxon>Flavobacteriaceae</taxon>
        <taxon>Mesonia</taxon>
    </lineage>
</organism>
<evidence type="ECO:0000256" key="6">
    <source>
        <dbReference type="SAM" id="SignalP"/>
    </source>
</evidence>
<evidence type="ECO:0000256" key="1">
    <source>
        <dbReference type="ARBA" id="ARBA00004141"/>
    </source>
</evidence>
<dbReference type="Proteomes" id="UP000719267">
    <property type="component" value="Unassembled WGS sequence"/>
</dbReference>
<evidence type="ECO:0000313" key="8">
    <source>
        <dbReference type="Proteomes" id="UP000719267"/>
    </source>
</evidence>
<feature type="transmembrane region" description="Helical" evidence="5">
    <location>
        <begin position="290"/>
        <end position="310"/>
    </location>
</feature>
<evidence type="ECO:0000313" key="7">
    <source>
        <dbReference type="EMBL" id="MBW2961038.1"/>
    </source>
</evidence>
<comment type="caution">
    <text evidence="7">The sequence shown here is derived from an EMBL/GenBank/DDBJ whole genome shotgun (WGS) entry which is preliminary data.</text>
</comment>
<dbReference type="InterPro" id="IPR051788">
    <property type="entry name" value="MFS_Transporter"/>
</dbReference>
<keyword evidence="6" id="KW-0732">Signal</keyword>
<dbReference type="Pfam" id="PF07690">
    <property type="entry name" value="MFS_1"/>
    <property type="match status" value="1"/>
</dbReference>
<keyword evidence="4 5" id="KW-0472">Membrane</keyword>
<evidence type="ECO:0000256" key="3">
    <source>
        <dbReference type="ARBA" id="ARBA00022989"/>
    </source>
</evidence>
<dbReference type="InterPro" id="IPR011701">
    <property type="entry name" value="MFS"/>
</dbReference>
<proteinExistence type="predicted"/>
<feature type="transmembrane region" description="Helical" evidence="5">
    <location>
        <begin position="44"/>
        <end position="65"/>
    </location>
</feature>
<dbReference type="CDD" id="cd17393">
    <property type="entry name" value="MFS_MosC_like"/>
    <property type="match status" value="1"/>
</dbReference>
<feature type="transmembrane region" description="Helical" evidence="5">
    <location>
        <begin position="235"/>
        <end position="254"/>
    </location>
</feature>
<evidence type="ECO:0000256" key="4">
    <source>
        <dbReference type="ARBA" id="ARBA00023136"/>
    </source>
</evidence>
<feature type="transmembrane region" description="Helical" evidence="5">
    <location>
        <begin position="348"/>
        <end position="368"/>
    </location>
</feature>
<dbReference type="PANTHER" id="PTHR23514:SF13">
    <property type="entry name" value="INNER MEMBRANE PROTEIN YBJJ"/>
    <property type="match status" value="1"/>
</dbReference>
<name>A0ABS6VZM4_9FLAO</name>
<dbReference type="RefSeq" id="WP_219039322.1">
    <property type="nucleotide sequence ID" value="NZ_JAHWDF010000003.1"/>
</dbReference>
<feature type="transmembrane region" description="Helical" evidence="5">
    <location>
        <begin position="201"/>
        <end position="220"/>
    </location>
</feature>
<evidence type="ECO:0000256" key="5">
    <source>
        <dbReference type="SAM" id="Phobius"/>
    </source>
</evidence>
<protein>
    <submittedName>
        <fullName evidence="7">MFS transporter</fullName>
    </submittedName>
</protein>
<reference evidence="7 8" key="1">
    <citation type="submission" date="2021-07" db="EMBL/GenBank/DDBJ databases">
        <title>Mesonia aestuariivivens sp. nov., isolated from a tidal flat.</title>
        <authorList>
            <person name="Kim Y.-O."/>
            <person name="Yoon J.-H."/>
        </authorList>
    </citation>
    <scope>NUCLEOTIDE SEQUENCE [LARGE SCALE GENOMIC DNA]</scope>
    <source>
        <strain evidence="7 8">JHPTF-M18</strain>
    </source>
</reference>
<keyword evidence="8" id="KW-1185">Reference proteome</keyword>
<feature type="transmembrane region" description="Helical" evidence="5">
    <location>
        <begin position="136"/>
        <end position="153"/>
    </location>
</feature>
<feature type="transmembrane region" description="Helical" evidence="5">
    <location>
        <begin position="322"/>
        <end position="342"/>
    </location>
</feature>
<dbReference type="PANTHER" id="PTHR23514">
    <property type="entry name" value="BYPASS OF STOP CODON PROTEIN 6"/>
    <property type="match status" value="1"/>
</dbReference>
<feature type="transmembrane region" description="Helical" evidence="5">
    <location>
        <begin position="94"/>
        <end position="115"/>
    </location>
</feature>
<sequence>MQQKVKQRLALSTCFFLSGFCFSSWASRIPTIKTIFDFSEAELGNLLLVMPIASLIGLPISGWMVSKFSSRNPLILSMLFFAASLLVIGYTENIIALIVAVSVFSFCMRIINIFMNTQTITLQKKFNQKIIGSFHGIWSAGGLTGVALCTLLLKLDISIQMHMLMVTLFTFAFSSASYFYLLKNDRSISGNKIKLGKPDPFIFYLGILIFFASVCEGGMFDWSSVYFEDVVGEEIFTLGYFTFMGFMALSRFSSDGVIKKIGMQNSYYLSAILIVLGIATVILLPQFWPALIGFSLIGLGVAAVIPMIFISAGDSKKYSAGIAISIISTYGILGRLLGPPIIGYLAEIFSLKLSFLLFLFCGIMLIPFSRKLFKLYENEA</sequence>
<feature type="chain" id="PRO_5047448724" evidence="6">
    <location>
        <begin position="27"/>
        <end position="380"/>
    </location>
</feature>
<feature type="transmembrane region" description="Helical" evidence="5">
    <location>
        <begin position="266"/>
        <end position="284"/>
    </location>
</feature>
<keyword evidence="3 5" id="KW-1133">Transmembrane helix</keyword>
<comment type="subcellular location">
    <subcellularLocation>
        <location evidence="1">Membrane</location>
        <topology evidence="1">Multi-pass membrane protein</topology>
    </subcellularLocation>
</comment>
<dbReference type="EMBL" id="JAHWDF010000003">
    <property type="protein sequence ID" value="MBW2961038.1"/>
    <property type="molecule type" value="Genomic_DNA"/>
</dbReference>